<protein>
    <submittedName>
        <fullName evidence="2">DUF4260 family protein</fullName>
    </submittedName>
</protein>
<dbReference type="EMBL" id="CP159534">
    <property type="protein sequence ID" value="XCJ70607.1"/>
    <property type="molecule type" value="Genomic_DNA"/>
</dbReference>
<keyword evidence="1" id="KW-0812">Transmembrane</keyword>
<keyword evidence="1" id="KW-1133">Transmembrane helix</keyword>
<dbReference type="RefSeq" id="WP_353942245.1">
    <property type="nucleotide sequence ID" value="NZ_CP159534.1"/>
</dbReference>
<evidence type="ECO:0000256" key="1">
    <source>
        <dbReference type="SAM" id="Phobius"/>
    </source>
</evidence>
<gene>
    <name evidence="2" type="ORF">ABII15_11740</name>
</gene>
<accession>A0AAU8IQJ2</accession>
<name>A0AAU8IQJ2_9ACTN</name>
<dbReference type="AlphaFoldDB" id="A0AAU8IQJ2"/>
<evidence type="ECO:0000313" key="2">
    <source>
        <dbReference type="EMBL" id="XCJ70607.1"/>
    </source>
</evidence>
<dbReference type="InterPro" id="IPR025356">
    <property type="entry name" value="DUF4260"/>
</dbReference>
<keyword evidence="1" id="KW-0472">Membrane</keyword>
<feature type="transmembrane region" description="Helical" evidence="1">
    <location>
        <begin position="43"/>
        <end position="65"/>
    </location>
</feature>
<dbReference type="KEGG" id="stac:ABII15_11740"/>
<dbReference type="Pfam" id="PF14079">
    <property type="entry name" value="DUF4260"/>
    <property type="match status" value="1"/>
</dbReference>
<feature type="transmembrane region" description="Helical" evidence="1">
    <location>
        <begin position="21"/>
        <end position="37"/>
    </location>
</feature>
<sequence>MSTTAPSTATAPRPVLRTVRRAAWLANALFWSAFAVLEGVNHGWLAAVCALAFFIAPDLTFLVAAGDARHVEKGQLPARAVPFYNAAHRALVPLALMVAYTLLPLAWAPVFAGLCGWLAHISYDRAFGYGLRTKEGFQRA</sequence>
<organism evidence="2">
    <name type="scientific">Streptomyces tabacisoli</name>
    <dbReference type="NCBI Taxonomy" id="3156398"/>
    <lineage>
        <taxon>Bacteria</taxon>
        <taxon>Bacillati</taxon>
        <taxon>Actinomycetota</taxon>
        <taxon>Actinomycetes</taxon>
        <taxon>Kitasatosporales</taxon>
        <taxon>Streptomycetaceae</taxon>
        <taxon>Streptomyces</taxon>
    </lineage>
</organism>
<proteinExistence type="predicted"/>
<reference evidence="2" key="1">
    <citation type="submission" date="2024-06" db="EMBL/GenBank/DDBJ databases">
        <title>Streptomyces sp. strain HUAS MG91 genome sequences.</title>
        <authorList>
            <person name="Mo P."/>
        </authorList>
    </citation>
    <scope>NUCLEOTIDE SEQUENCE</scope>
    <source>
        <strain evidence="2">HUAS MG91</strain>
    </source>
</reference>